<comment type="caution">
    <text evidence="2">The sequence shown here is derived from an EMBL/GenBank/DDBJ whole genome shotgun (WGS) entry which is preliminary data.</text>
</comment>
<sequence length="387" mass="44975">METKKAQQRFTEEFKIEAVKQVTERGHAVAEVAVRLGVSAHSLYTWIKRYSVPAEQRAQHDGQADEIRRLKAELRRVTEERDIPKKGRRVLCQAVRVKYAFIDAHAAQYPVRRLCSTIAVHPSGYYAWKQEPASERSKNDQRVGALITQCWEASGRVYGYRKIRNDLHDMGEPCDKHRVARLMRLAGLRSHTGYGRRPGRYGGRPAVVAPNLLERQFAPSGPNKSWVTDITYIRTHEGWLYLCAVLDLFSRQVIGWSMGERMTKELALNALLMAVWRRKPTEEVVVHSDQGSQFSSHDWQDFLKAHRLVPSMSRRGNCHDNAVAESFFQLLKRERIKRKIYTDRAQARSDVFDYIELFYNPRRRHGFTNQLSPVEFERQYFLKNGTV</sequence>
<dbReference type="Pfam" id="PF13333">
    <property type="entry name" value="rve_2"/>
    <property type="match status" value="1"/>
</dbReference>
<dbReference type="NCBIfam" id="NF033516">
    <property type="entry name" value="transpos_IS3"/>
    <property type="match status" value="1"/>
</dbReference>
<reference evidence="2 3" key="1">
    <citation type="submission" date="2019-12" db="EMBL/GenBank/DDBJ databases">
        <title>Comparative genomics gives insights into the taxonomy of the Azoarcus-Aromatoleum group and reveals separate origins of nif in the plant-associated Azoarcus and non-plant-associated Aromatoleum sub-groups.</title>
        <authorList>
            <person name="Lafos M."/>
            <person name="Maluk M."/>
            <person name="Batista M."/>
            <person name="Junghare M."/>
            <person name="Carmona M."/>
            <person name="Faoro H."/>
            <person name="Cruz L.M."/>
            <person name="Battistoni F."/>
            <person name="De Souza E."/>
            <person name="Pedrosa F."/>
            <person name="Chen W.-M."/>
            <person name="Poole P.S."/>
            <person name="Dixon R.A."/>
            <person name="James E.K."/>
        </authorList>
    </citation>
    <scope>NUCLEOTIDE SEQUENCE [LARGE SCALE GENOMIC DNA]</scope>
    <source>
        <strain evidence="2 3">T</strain>
    </source>
</reference>
<evidence type="ECO:0000259" key="1">
    <source>
        <dbReference type="PROSITE" id="PS50994"/>
    </source>
</evidence>
<dbReference type="InterPro" id="IPR009057">
    <property type="entry name" value="Homeodomain-like_sf"/>
</dbReference>
<proteinExistence type="predicted"/>
<dbReference type="Gene3D" id="1.10.10.60">
    <property type="entry name" value="Homeodomain-like"/>
    <property type="match status" value="1"/>
</dbReference>
<dbReference type="Pfam" id="PF00665">
    <property type="entry name" value="rve"/>
    <property type="match status" value="1"/>
</dbReference>
<dbReference type="Pfam" id="PF13276">
    <property type="entry name" value="HTH_21"/>
    <property type="match status" value="1"/>
</dbReference>
<dbReference type="InterPro" id="IPR012337">
    <property type="entry name" value="RNaseH-like_sf"/>
</dbReference>
<dbReference type="EMBL" id="WTVS01000098">
    <property type="protein sequence ID" value="NMG00771.1"/>
    <property type="molecule type" value="Genomic_DNA"/>
</dbReference>
<dbReference type="InterPro" id="IPR048020">
    <property type="entry name" value="Transpos_IS3"/>
</dbReference>
<dbReference type="InterPro" id="IPR025948">
    <property type="entry name" value="HTH-like_dom"/>
</dbReference>
<protein>
    <submittedName>
        <fullName evidence="2">IS3 family transposase</fullName>
    </submittedName>
</protein>
<evidence type="ECO:0000313" key="2">
    <source>
        <dbReference type="EMBL" id="NMG00771.1"/>
    </source>
</evidence>
<keyword evidence="3" id="KW-1185">Reference proteome</keyword>
<dbReference type="SUPFAM" id="SSF53098">
    <property type="entry name" value="Ribonuclease H-like"/>
    <property type="match status" value="1"/>
</dbReference>
<dbReference type="PANTHER" id="PTHR46889">
    <property type="entry name" value="TRANSPOSASE INSF FOR INSERTION SEQUENCE IS3B-RELATED"/>
    <property type="match status" value="1"/>
</dbReference>
<dbReference type="Pfam" id="PF01527">
    <property type="entry name" value="HTH_Tnp_1"/>
    <property type="match status" value="1"/>
</dbReference>
<dbReference type="Gene3D" id="3.30.420.10">
    <property type="entry name" value="Ribonuclease H-like superfamily/Ribonuclease H"/>
    <property type="match status" value="1"/>
</dbReference>
<gene>
    <name evidence="2" type="ORF">GPA27_25640</name>
</gene>
<dbReference type="PROSITE" id="PS50994">
    <property type="entry name" value="INTEGRASE"/>
    <property type="match status" value="1"/>
</dbReference>
<name>A0ABX1NNB7_9RHOO</name>
<dbReference type="Proteomes" id="UP000634522">
    <property type="component" value="Unassembled WGS sequence"/>
</dbReference>
<evidence type="ECO:0000313" key="3">
    <source>
        <dbReference type="Proteomes" id="UP000634522"/>
    </source>
</evidence>
<accession>A0ABX1NNB7</accession>
<dbReference type="InterPro" id="IPR001584">
    <property type="entry name" value="Integrase_cat-core"/>
</dbReference>
<dbReference type="SUPFAM" id="SSF46689">
    <property type="entry name" value="Homeodomain-like"/>
    <property type="match status" value="1"/>
</dbReference>
<dbReference type="PANTHER" id="PTHR46889:SF4">
    <property type="entry name" value="TRANSPOSASE INSO FOR INSERTION SEQUENCE ELEMENT IS911B-RELATED"/>
    <property type="match status" value="1"/>
</dbReference>
<organism evidence="2 3">
    <name type="scientific">Aromatoleum toluolicum</name>
    <dbReference type="NCBI Taxonomy" id="90060"/>
    <lineage>
        <taxon>Bacteria</taxon>
        <taxon>Pseudomonadati</taxon>
        <taxon>Pseudomonadota</taxon>
        <taxon>Betaproteobacteria</taxon>
        <taxon>Rhodocyclales</taxon>
        <taxon>Rhodocyclaceae</taxon>
        <taxon>Aromatoleum</taxon>
    </lineage>
</organism>
<feature type="domain" description="Integrase catalytic" evidence="1">
    <location>
        <begin position="218"/>
        <end position="381"/>
    </location>
</feature>
<dbReference type="InterPro" id="IPR002514">
    <property type="entry name" value="Transposase_8"/>
</dbReference>
<dbReference type="InterPro" id="IPR036397">
    <property type="entry name" value="RNaseH_sf"/>
</dbReference>
<dbReference type="InterPro" id="IPR050900">
    <property type="entry name" value="Transposase_IS3/IS150/IS904"/>
</dbReference>